<evidence type="ECO:0000256" key="2">
    <source>
        <dbReference type="ARBA" id="ARBA00038334"/>
    </source>
</evidence>
<dbReference type="OrthoDB" id="7130006at2759"/>
<reference evidence="4 5" key="1">
    <citation type="journal article" date="2019" name="Plant Biotechnol. J.">
        <title>The red bayberry genome and genetic basis of sex determination.</title>
        <authorList>
            <person name="Jia H.M."/>
            <person name="Jia H.J."/>
            <person name="Cai Q.L."/>
            <person name="Wang Y."/>
            <person name="Zhao H.B."/>
            <person name="Yang W.F."/>
            <person name="Wang G.Y."/>
            <person name="Li Y.H."/>
            <person name="Zhan D.L."/>
            <person name="Shen Y.T."/>
            <person name="Niu Q.F."/>
            <person name="Chang L."/>
            <person name="Qiu J."/>
            <person name="Zhao L."/>
            <person name="Xie H.B."/>
            <person name="Fu W.Y."/>
            <person name="Jin J."/>
            <person name="Li X.W."/>
            <person name="Jiao Y."/>
            <person name="Zhou C.C."/>
            <person name="Tu T."/>
            <person name="Chai C.Y."/>
            <person name="Gao J.L."/>
            <person name="Fan L.J."/>
            <person name="van de Weg E."/>
            <person name="Wang J.Y."/>
            <person name="Gao Z.S."/>
        </authorList>
    </citation>
    <scope>NUCLEOTIDE SEQUENCE [LARGE SCALE GENOMIC DNA]</scope>
    <source>
        <tissue evidence="4">Leaves</tissue>
    </source>
</reference>
<dbReference type="Proteomes" id="UP000516437">
    <property type="component" value="Chromosome 8"/>
</dbReference>
<dbReference type="InterPro" id="IPR029058">
    <property type="entry name" value="AB_hydrolase_fold"/>
</dbReference>
<keyword evidence="5" id="KW-1185">Reference proteome</keyword>
<protein>
    <submittedName>
        <fullName evidence="4">Bifunctional epoxide hydrolase 2</fullName>
    </submittedName>
</protein>
<comment type="similarity">
    <text evidence="2">Belongs to the AB hydrolase superfamily. Epoxide hydrolase family.</text>
</comment>
<dbReference type="GO" id="GO:0016787">
    <property type="term" value="F:hydrolase activity"/>
    <property type="evidence" value="ECO:0007669"/>
    <property type="project" value="UniProtKB-KW"/>
</dbReference>
<dbReference type="AlphaFoldDB" id="A0A6A1UPQ6"/>
<evidence type="ECO:0000259" key="3">
    <source>
        <dbReference type="Pfam" id="PF00561"/>
    </source>
</evidence>
<dbReference type="InterPro" id="IPR000073">
    <property type="entry name" value="AB_hydrolase_1"/>
</dbReference>
<dbReference type="EMBL" id="RXIC02000026">
    <property type="protein sequence ID" value="KAB1202146.1"/>
    <property type="molecule type" value="Genomic_DNA"/>
</dbReference>
<dbReference type="InterPro" id="IPR000639">
    <property type="entry name" value="Epox_hydrolase-like"/>
</dbReference>
<dbReference type="Pfam" id="PF00561">
    <property type="entry name" value="Abhydrolase_1"/>
    <property type="match status" value="1"/>
</dbReference>
<name>A0A6A1UPQ6_9ROSI</name>
<comment type="caution">
    <text evidence="4">The sequence shown here is derived from an EMBL/GenBank/DDBJ whole genome shotgun (WGS) entry which is preliminary data.</text>
</comment>
<proteinExistence type="inferred from homology"/>
<accession>A0A6A1UPQ6</accession>
<evidence type="ECO:0000256" key="1">
    <source>
        <dbReference type="ARBA" id="ARBA00022801"/>
    </source>
</evidence>
<dbReference type="PANTHER" id="PTHR43329">
    <property type="entry name" value="EPOXIDE HYDROLASE"/>
    <property type="match status" value="1"/>
</dbReference>
<keyword evidence="1 4" id="KW-0378">Hydrolase</keyword>
<evidence type="ECO:0000313" key="5">
    <source>
        <dbReference type="Proteomes" id="UP000516437"/>
    </source>
</evidence>
<evidence type="ECO:0000313" key="4">
    <source>
        <dbReference type="EMBL" id="KAB1202146.1"/>
    </source>
</evidence>
<feature type="domain" description="AB hydrolase-1" evidence="3">
    <location>
        <begin position="25"/>
        <end position="130"/>
    </location>
</feature>
<gene>
    <name evidence="4" type="ORF">CJ030_MR8G020224</name>
</gene>
<dbReference type="PRINTS" id="PR00412">
    <property type="entry name" value="EPOXHYDRLASE"/>
</dbReference>
<sequence>MEGIVHKMVSVNGIRMHIAEKGQGPVVLFLHGFPELWYSWRHQILAFASLGYHAVAPDLRGYGDTEAPTPITSYTCLPIVGDLVALIDSLGVNQVFLVAHDWGAMIAWYLCMFRPEKVKAFVCLSVPFRPRNPQMKPVESMRAVFGDEYYICRFQVLILLAKKLNQIWLHDLVILLLGNVIAMSSLSGTIPFLSSGNSLAPAEIEAEFADFGTANVLKSIFSTRKPGPPCLPKGNALRISDETPITLPSWLSEAELSYYTNKFEQKSFTGGLNYYRALDLNWELTAPWTGVQVKVPVKFIVGDLDMVYTTPGIKEYVHNGGFKNDVPNLEEIVVMEGGHFINQERPEEINSHIYDFLSKF</sequence>
<dbReference type="SUPFAM" id="SSF53474">
    <property type="entry name" value="alpha/beta-Hydrolases"/>
    <property type="match status" value="1"/>
</dbReference>
<organism evidence="4 5">
    <name type="scientific">Morella rubra</name>
    <name type="common">Chinese bayberry</name>
    <dbReference type="NCBI Taxonomy" id="262757"/>
    <lineage>
        <taxon>Eukaryota</taxon>
        <taxon>Viridiplantae</taxon>
        <taxon>Streptophyta</taxon>
        <taxon>Embryophyta</taxon>
        <taxon>Tracheophyta</taxon>
        <taxon>Spermatophyta</taxon>
        <taxon>Magnoliopsida</taxon>
        <taxon>eudicotyledons</taxon>
        <taxon>Gunneridae</taxon>
        <taxon>Pentapetalae</taxon>
        <taxon>rosids</taxon>
        <taxon>fabids</taxon>
        <taxon>Fagales</taxon>
        <taxon>Myricaceae</taxon>
        <taxon>Morella</taxon>
    </lineage>
</organism>
<dbReference type="Gene3D" id="3.40.50.1820">
    <property type="entry name" value="alpha/beta hydrolase"/>
    <property type="match status" value="1"/>
</dbReference>